<dbReference type="HOGENOM" id="CLU_2464632_0_0_9"/>
<organism evidence="1 2">
    <name type="scientific">Geobacillus genomosp. 3</name>
    <dbReference type="NCBI Taxonomy" id="1921421"/>
    <lineage>
        <taxon>Bacteria</taxon>
        <taxon>Bacillati</taxon>
        <taxon>Bacillota</taxon>
        <taxon>Bacilli</taxon>
        <taxon>Bacillales</taxon>
        <taxon>Anoxybacillaceae</taxon>
        <taxon>Geobacillus</taxon>
    </lineage>
</organism>
<dbReference type="Proteomes" id="UP000015500">
    <property type="component" value="Chromosome"/>
</dbReference>
<evidence type="ECO:0000313" key="2">
    <source>
        <dbReference type="Proteomes" id="UP000015500"/>
    </source>
</evidence>
<accession>S5Z9V2</accession>
<evidence type="ECO:0000313" key="1">
    <source>
        <dbReference type="EMBL" id="AGT33627.1"/>
    </source>
</evidence>
<dbReference type="EMBL" id="CP006254">
    <property type="protein sequence ID" value="AGT33627.1"/>
    <property type="molecule type" value="Genomic_DNA"/>
</dbReference>
<name>S5Z9V2_GEOG3</name>
<proteinExistence type="predicted"/>
<reference evidence="1 2" key="1">
    <citation type="journal article" date="2014" name="Genome Announc.">
        <title>Complete Genome Sequence of the Thermophilic Polychlorinated Biphenyl Degrader Geobacillus sp. Strain JF8 (NBRC 109937).</title>
        <authorList>
            <person name="Shintani M."/>
            <person name="Ohtsubo Y."/>
            <person name="Fukuda K."/>
            <person name="Hosoyama A."/>
            <person name="Ohji S."/>
            <person name="Yamazoe A."/>
            <person name="Fujita N."/>
            <person name="Nagata Y."/>
            <person name="Tsuda M."/>
            <person name="Hatta T."/>
            <person name="Kimbara K."/>
        </authorList>
    </citation>
    <scope>NUCLEOTIDE SEQUENCE [LARGE SCALE GENOMIC DNA]</scope>
    <source>
        <strain evidence="1 2">JF8</strain>
    </source>
</reference>
<dbReference type="AlphaFoldDB" id="S5Z9V2"/>
<dbReference type="STRING" id="1921421.M493_17090"/>
<sequence length="88" mass="9944">MRAAGQSNGKDGRSWPLCGSMAHKFLGMGMNLWKRTSYNEPYANGKSALMTGRFIYGKKSMNRPTLECWEVPMSWAFVLKNFMEGKGL</sequence>
<keyword evidence="2" id="KW-1185">Reference proteome</keyword>
<gene>
    <name evidence="1" type="ORF">M493_17090</name>
</gene>
<dbReference type="KEGG" id="gjf:M493_17090"/>
<protein>
    <submittedName>
        <fullName evidence="1">Uncharacterized protein</fullName>
    </submittedName>
</protein>